<dbReference type="Proteomes" id="UP000428260">
    <property type="component" value="Chromosome"/>
</dbReference>
<dbReference type="Gene3D" id="2.40.128.520">
    <property type="match status" value="1"/>
</dbReference>
<dbReference type="KEGG" id="mcos:GM418_14245"/>
<name>A0A6I6JX86_9BACT</name>
<protein>
    <submittedName>
        <fullName evidence="2">DUF2147 domain-containing protein</fullName>
    </submittedName>
</protein>
<dbReference type="InterPro" id="IPR019223">
    <property type="entry name" value="DUF2147"/>
</dbReference>
<gene>
    <name evidence="2" type="ORF">GM418_14245</name>
</gene>
<evidence type="ECO:0000259" key="1">
    <source>
        <dbReference type="Pfam" id="PF09917"/>
    </source>
</evidence>
<evidence type="ECO:0000313" key="2">
    <source>
        <dbReference type="EMBL" id="QGY44787.1"/>
    </source>
</evidence>
<dbReference type="EMBL" id="CP046401">
    <property type="protein sequence ID" value="QGY44787.1"/>
    <property type="molecule type" value="Genomic_DNA"/>
</dbReference>
<keyword evidence="3" id="KW-1185">Reference proteome</keyword>
<accession>A0A6I6JX86</accession>
<feature type="domain" description="DUF2147" evidence="1">
    <location>
        <begin position="29"/>
        <end position="127"/>
    </location>
</feature>
<proteinExistence type="predicted"/>
<reference evidence="2 3" key="1">
    <citation type="submission" date="2019-11" db="EMBL/GenBank/DDBJ databases">
        <authorList>
            <person name="Zheng R.K."/>
            <person name="Sun C.M."/>
        </authorList>
    </citation>
    <scope>NUCLEOTIDE SEQUENCE [LARGE SCALE GENOMIC DNA]</scope>
    <source>
        <strain evidence="2 3">WC007</strain>
    </source>
</reference>
<dbReference type="Pfam" id="PF09917">
    <property type="entry name" value="DUF2147"/>
    <property type="match status" value="1"/>
</dbReference>
<evidence type="ECO:0000313" key="3">
    <source>
        <dbReference type="Proteomes" id="UP000428260"/>
    </source>
</evidence>
<organism evidence="2 3">
    <name type="scientific">Maribellus comscasis</name>
    <dbReference type="NCBI Taxonomy" id="2681766"/>
    <lineage>
        <taxon>Bacteria</taxon>
        <taxon>Pseudomonadati</taxon>
        <taxon>Bacteroidota</taxon>
        <taxon>Bacteroidia</taxon>
        <taxon>Marinilabiliales</taxon>
        <taxon>Prolixibacteraceae</taxon>
        <taxon>Maribellus</taxon>
    </lineage>
</organism>
<sequence>MENIFFNFNFLVPGFYNFYAQLPDDLLRGVWANENNTAHYKFKQERNNYTAQLVWFASSGDLLQNQLLPGFRIIQGLEFMNDRWESGTFLNPETGVSARCQIEMRGLFRLSLKTVEGNISTTKTWKRIK</sequence>
<dbReference type="AlphaFoldDB" id="A0A6I6JX86"/>
<dbReference type="RefSeq" id="WP_158867424.1">
    <property type="nucleotide sequence ID" value="NZ_CP046401.1"/>
</dbReference>